<comment type="caution">
    <text evidence="1">The sequence shown here is derived from an EMBL/GenBank/DDBJ whole genome shotgun (WGS) entry which is preliminary data.</text>
</comment>
<dbReference type="AlphaFoldDB" id="A0A0V0RRZ4"/>
<name>A0A0V0RRZ4_9BILA</name>
<protein>
    <submittedName>
        <fullName evidence="1">Uncharacterized protein</fullName>
    </submittedName>
</protein>
<evidence type="ECO:0000313" key="1">
    <source>
        <dbReference type="EMBL" id="KRX17265.1"/>
    </source>
</evidence>
<organism evidence="1 2">
    <name type="scientific">Trichinella nelsoni</name>
    <dbReference type="NCBI Taxonomy" id="6336"/>
    <lineage>
        <taxon>Eukaryota</taxon>
        <taxon>Metazoa</taxon>
        <taxon>Ecdysozoa</taxon>
        <taxon>Nematoda</taxon>
        <taxon>Enoplea</taxon>
        <taxon>Dorylaimia</taxon>
        <taxon>Trichinellida</taxon>
        <taxon>Trichinellidae</taxon>
        <taxon>Trichinella</taxon>
    </lineage>
</organism>
<dbReference type="OrthoDB" id="7249367at2759"/>
<sequence length="242" mass="28852">MANWGLLSKLFRQKKLFHSTLGGRWFCENKPNPLEPFNLMQETLHVLGINPFRRLMTVLTVLKYRNTYDSSFRISEFEESSVKAFCAFSSFLFEEKFDILKQLMTSEVCKFTVSFVCGYLVVLMKAFEKLAKVMPFVPDNKRWMFDLKEYDIYFRRLYSADVKKHPTVAGGIMLEFLMIYHAFYRRKEFQDQFDDVTIDKISELKHRYILANVRYIKELRPNFCDDWSISYVNYCQIHPGEG</sequence>
<evidence type="ECO:0000313" key="2">
    <source>
        <dbReference type="Proteomes" id="UP000054630"/>
    </source>
</evidence>
<dbReference type="Proteomes" id="UP000054630">
    <property type="component" value="Unassembled WGS sequence"/>
</dbReference>
<keyword evidence="2" id="KW-1185">Reference proteome</keyword>
<accession>A0A0V0RRZ4</accession>
<proteinExistence type="predicted"/>
<dbReference type="EMBL" id="JYDL01000090">
    <property type="protein sequence ID" value="KRX17265.1"/>
    <property type="molecule type" value="Genomic_DNA"/>
</dbReference>
<reference evidence="1 2" key="1">
    <citation type="submission" date="2015-01" db="EMBL/GenBank/DDBJ databases">
        <title>Evolution of Trichinella species and genotypes.</title>
        <authorList>
            <person name="Korhonen P.K."/>
            <person name="Edoardo P."/>
            <person name="Giuseppe L.R."/>
            <person name="Gasser R.B."/>
        </authorList>
    </citation>
    <scope>NUCLEOTIDE SEQUENCE [LARGE SCALE GENOMIC DNA]</scope>
    <source>
        <strain evidence="1">ISS37</strain>
    </source>
</reference>
<gene>
    <name evidence="1" type="ORF">T07_11968</name>
</gene>